<dbReference type="AlphaFoldDB" id="A0A437A084"/>
<evidence type="ECO:0000259" key="5">
    <source>
        <dbReference type="PROSITE" id="PS51371"/>
    </source>
</evidence>
<dbReference type="GeneID" id="93588569"/>
<dbReference type="Proteomes" id="UP000283090">
    <property type="component" value="Unassembled WGS sequence"/>
</dbReference>
<reference evidence="6 7" key="1">
    <citation type="submission" date="2019-01" db="EMBL/GenBank/DDBJ databases">
        <title>Intercellular communication is required for trap formation in the nematode-trapping fungus Duddingtonia flagrans.</title>
        <authorList>
            <person name="Youssar L."/>
            <person name="Wernet V."/>
            <person name="Hensel N."/>
            <person name="Hildebrandt H.-G."/>
            <person name="Fischer R."/>
        </authorList>
    </citation>
    <scope>NUCLEOTIDE SEQUENCE [LARGE SCALE GENOMIC DNA]</scope>
    <source>
        <strain evidence="6 7">CBS H-5679</strain>
    </source>
</reference>
<dbReference type="OrthoDB" id="449052at2759"/>
<dbReference type="GO" id="GO:0004865">
    <property type="term" value="F:protein serine/threonine phosphatase inhibitor activity"/>
    <property type="evidence" value="ECO:0007669"/>
    <property type="project" value="TreeGrafter"/>
</dbReference>
<comment type="caution">
    <text evidence="6">The sequence shown here is derived from an EMBL/GenBank/DDBJ whole genome shotgun (WGS) entry which is preliminary data.</text>
</comment>
<dbReference type="GO" id="GO:0042149">
    <property type="term" value="P:cellular response to glucose starvation"/>
    <property type="evidence" value="ECO:0007669"/>
    <property type="project" value="TreeGrafter"/>
</dbReference>
<dbReference type="InterPro" id="IPR000644">
    <property type="entry name" value="CBS_dom"/>
</dbReference>
<dbReference type="SMART" id="SM00116">
    <property type="entry name" value="CBS"/>
    <property type="match status" value="4"/>
</dbReference>
<dbReference type="PANTHER" id="PTHR13780">
    <property type="entry name" value="AMP-ACTIVATED PROTEIN KINASE, GAMMA REGULATORY SUBUNIT"/>
    <property type="match status" value="1"/>
</dbReference>
<sequence length="464" mass="49436">MSASQPSSSPEFGAQKMSRSASSSQASLRATPRSPSRQPSLSHASLVDLLTIAPRPDINVPQRDWRTIPCKELVADQKLHFVEENKPIEEACQMLVDFGISSLPIKSENGAVIGTFDYSDLTAFLLMVLGVWKGDPSDTDGHTFQDLATKGRSGGDIPVKLVKDLGKKDPFMTVSETEGLSKVVEILGSGVHRVAVVKEGTDSVIGMISQLKILEFFWSNAKAFPPIDQVLPLSLRELDFGSAQVISINGDQRVLEALEMMNSEGISSLAVVDSNHNVVGNISTTDVKHLTRTSSLPLLKSSCLHFLSVILTDRGLNDGKDSYPVFYVSPHSTLAHTVAKIIATRAHRMWLVDAPSEGNSAPSTPTIPVATPAIPPPSLAAASPLAASFPAAASLSVASVPGARSGGRLIGVVSLTDILNLIGRSSGLTNLDPGEARRQRRRSSSSSVRASIDLGRSSFDSRRS</sequence>
<feature type="compositionally biased region" description="Low complexity" evidence="4">
    <location>
        <begin position="18"/>
        <end position="30"/>
    </location>
</feature>
<feature type="region of interest" description="Disordered" evidence="4">
    <location>
        <begin position="431"/>
        <end position="464"/>
    </location>
</feature>
<keyword evidence="1" id="KW-0677">Repeat</keyword>
<keyword evidence="7" id="KW-1185">Reference proteome</keyword>
<feature type="domain" description="CBS" evidence="5">
    <location>
        <begin position="75"/>
        <end position="137"/>
    </location>
</feature>
<dbReference type="STRING" id="97331.A0A437A084"/>
<organism evidence="6 7">
    <name type="scientific">Arthrobotrys flagrans</name>
    <name type="common">Nematode-trapping fungus</name>
    <name type="synonym">Trichothecium flagrans</name>
    <dbReference type="NCBI Taxonomy" id="97331"/>
    <lineage>
        <taxon>Eukaryota</taxon>
        <taxon>Fungi</taxon>
        <taxon>Dikarya</taxon>
        <taxon>Ascomycota</taxon>
        <taxon>Pezizomycotina</taxon>
        <taxon>Orbiliomycetes</taxon>
        <taxon>Orbiliales</taxon>
        <taxon>Orbiliaceae</taxon>
        <taxon>Arthrobotrys</taxon>
    </lineage>
</organism>
<dbReference type="RefSeq" id="XP_067490053.1">
    <property type="nucleotide sequence ID" value="XM_067635645.1"/>
</dbReference>
<dbReference type="SUPFAM" id="SSF54631">
    <property type="entry name" value="CBS-domain pair"/>
    <property type="match status" value="2"/>
</dbReference>
<feature type="domain" description="CBS" evidence="5">
    <location>
        <begin position="165"/>
        <end position="224"/>
    </location>
</feature>
<dbReference type="Pfam" id="PF00571">
    <property type="entry name" value="CBS"/>
    <property type="match status" value="3"/>
</dbReference>
<gene>
    <name evidence="6" type="ORF">DFL_006258</name>
</gene>
<protein>
    <recommendedName>
        <fullName evidence="5">CBS domain-containing protein</fullName>
    </recommendedName>
</protein>
<dbReference type="VEuPathDB" id="FungiDB:DFL_006258"/>
<dbReference type="EMBL" id="SAEB01000007">
    <property type="protein sequence ID" value="RVD84509.1"/>
    <property type="molecule type" value="Genomic_DNA"/>
</dbReference>
<dbReference type="PANTHER" id="PTHR13780:SF36">
    <property type="entry name" value="CBS DOMAIN-CONTAINING PROTEIN"/>
    <property type="match status" value="1"/>
</dbReference>
<dbReference type="InterPro" id="IPR050511">
    <property type="entry name" value="AMPK_gamma/SDS23_families"/>
</dbReference>
<accession>A0A437A084</accession>
<feature type="region of interest" description="Disordered" evidence="4">
    <location>
        <begin position="1"/>
        <end position="41"/>
    </location>
</feature>
<dbReference type="InterPro" id="IPR046342">
    <property type="entry name" value="CBS_dom_sf"/>
</dbReference>
<evidence type="ECO:0000256" key="2">
    <source>
        <dbReference type="ARBA" id="ARBA00023122"/>
    </source>
</evidence>
<proteinExistence type="predicted"/>
<dbReference type="Gene3D" id="3.10.580.10">
    <property type="entry name" value="CBS-domain"/>
    <property type="match status" value="2"/>
</dbReference>
<dbReference type="PROSITE" id="PS51371">
    <property type="entry name" value="CBS"/>
    <property type="match status" value="3"/>
</dbReference>
<name>A0A437A084_ARTFL</name>
<evidence type="ECO:0000256" key="1">
    <source>
        <dbReference type="ARBA" id="ARBA00022737"/>
    </source>
</evidence>
<evidence type="ECO:0000256" key="4">
    <source>
        <dbReference type="SAM" id="MobiDB-lite"/>
    </source>
</evidence>
<evidence type="ECO:0000256" key="3">
    <source>
        <dbReference type="PROSITE-ProRule" id="PRU00703"/>
    </source>
</evidence>
<feature type="compositionally biased region" description="Polar residues" evidence="4">
    <location>
        <begin position="1"/>
        <end position="10"/>
    </location>
</feature>
<evidence type="ECO:0000313" key="6">
    <source>
        <dbReference type="EMBL" id="RVD84509.1"/>
    </source>
</evidence>
<evidence type="ECO:0000313" key="7">
    <source>
        <dbReference type="Proteomes" id="UP000283090"/>
    </source>
</evidence>
<keyword evidence="2 3" id="KW-0129">CBS domain</keyword>
<feature type="domain" description="CBS" evidence="5">
    <location>
        <begin position="241"/>
        <end position="298"/>
    </location>
</feature>
<dbReference type="CDD" id="cd02205">
    <property type="entry name" value="CBS_pair_SF"/>
    <property type="match status" value="3"/>
</dbReference>